<dbReference type="InterPro" id="IPR045628">
    <property type="entry name" value="Lhr_WH_dom"/>
</dbReference>
<dbReference type="KEGG" id="thf:MA03_04640"/>
<evidence type="ECO:0000256" key="7">
    <source>
        <dbReference type="ARBA" id="ARBA00023204"/>
    </source>
</evidence>
<dbReference type="Pfam" id="PF00270">
    <property type="entry name" value="DEAD"/>
    <property type="match status" value="1"/>
</dbReference>
<dbReference type="InterPro" id="IPR014001">
    <property type="entry name" value="Helicase_ATP-bd"/>
</dbReference>
<keyword evidence="5" id="KW-0067">ATP-binding</keyword>
<evidence type="ECO:0000256" key="2">
    <source>
        <dbReference type="ARBA" id="ARBA00022763"/>
    </source>
</evidence>
<dbReference type="HOGENOM" id="CLU_002025_0_0_2"/>
<dbReference type="SUPFAM" id="SSF52540">
    <property type="entry name" value="P-loop containing nucleoside triphosphate hydrolases"/>
    <property type="match status" value="1"/>
</dbReference>
<dbReference type="InterPro" id="IPR052511">
    <property type="entry name" value="ATP-dep_Helicase"/>
</dbReference>
<evidence type="ECO:0000256" key="5">
    <source>
        <dbReference type="ARBA" id="ARBA00022840"/>
    </source>
</evidence>
<evidence type="ECO:0000256" key="1">
    <source>
        <dbReference type="ARBA" id="ARBA00022741"/>
    </source>
</evidence>
<dbReference type="EMBL" id="CP009961">
    <property type="protein sequence ID" value="AKG38706.1"/>
    <property type="molecule type" value="Genomic_DNA"/>
</dbReference>
<dbReference type="Pfam" id="PF08494">
    <property type="entry name" value="DEAD_assoc"/>
    <property type="match status" value="1"/>
</dbReference>
<evidence type="ECO:0000313" key="13">
    <source>
        <dbReference type="Proteomes" id="UP000067434"/>
    </source>
</evidence>
<sequence length="941" mass="106704">MRELSLRQIGDLLPNKLIDVLESEGYRSLNYIQLQALKFRAYSNLLIIAPTGSGKTEASILPVLRGIIEEGGQPIYALYVTPLRALNRDIFVRMRNIFLSIGFSAEIRHGDTPMRQRRRIAESPPHLLITTPETLQFILVDKRFREHLKNTRWVVVDELHELIDDKRGVQLTLALERLRLLSKHLKVIGLSATLRDPMIALNFISGGRGGAVIEWAERKQYRITLADIPENDKAQHEYLPPELYARVKLLVEEVSKGGVIIFTNTRDTAELIGRILSHDFNLNIRVHHGSLSREEREEAEALFKEGKIKAIVATSSLELGIDVGYARLVIQFGSPRQSIKLVQRIGRSKHRLNEVSQGLIVPLGIEDAIESAVLARRAVSGILESLDLFHEPLDVLAHQIAGLLIDYRELSLERLYAIITRAYPYHDLNFSKLVELLRFLDSIGIVRLLDDVVRMGRRTISYYFNSASMIPDNPSFDVEDIASRRKIGHLDYSFASLIDRGKVIILGGRAWTIEEISIERNKVYVTEHTGDLGEPPVWTGQTLPVEWRAARELGALYRRIAESIDREESIKLYESYMIPPKTAEKLEEIVRKQLQLGFMPSDRSLVVEFTRKNGKTLAVYHTFLGTKGNNLLALLLAFALRGFYGVTVRYYSDPYRILIYADAELGPEKLRNALLEGIDWALERAEEAIRESNAYMLELLQVATRMGVIDKSKGRIEAGYLSLLKRKLKGTPVDKEAVDSSLVEYYNVDVVAKLVEQIKTGAKRVTVHQVQELSPLAQLIFEKPFVRTGILASGLPITAVLDAVLKRLENTRVLLYCLHCGEWTSELRAGEAKSIRECPRCGSRAIAILRPYDSENLPILRKWRKGEKLSKEEEKFVEKVRQSASLFMSYGYPAVLAMAGHGIGPTTARNILSKSRDIETLVKNILQAEANYTRTRQYWED</sequence>
<dbReference type="GO" id="GO:0006281">
    <property type="term" value="P:DNA repair"/>
    <property type="evidence" value="ECO:0007669"/>
    <property type="project" value="UniProtKB-KW"/>
</dbReference>
<dbReference type="Pfam" id="PF19306">
    <property type="entry name" value="WHD_Lhr"/>
    <property type="match status" value="1"/>
</dbReference>
<dbReference type="Gene3D" id="3.40.50.300">
    <property type="entry name" value="P-loop containing nucleotide triphosphate hydrolases"/>
    <property type="match status" value="2"/>
</dbReference>
<feature type="domain" description="Helicase C-terminal" evidence="11">
    <location>
        <begin position="246"/>
        <end position="397"/>
    </location>
</feature>
<keyword evidence="1" id="KW-0547">Nucleotide-binding</keyword>
<gene>
    <name evidence="12" type="ORF">MA03_04640</name>
</gene>
<keyword evidence="6" id="KW-0238">DNA-binding</keyword>
<comment type="similarity">
    <text evidence="9">Belongs to the Lhr helicase family. Lhr-Core subfamily.</text>
</comment>
<dbReference type="PROSITE" id="PS51192">
    <property type="entry name" value="HELICASE_ATP_BIND_1"/>
    <property type="match status" value="1"/>
</dbReference>
<dbReference type="STRING" id="1550241.MA03_04640"/>
<dbReference type="Proteomes" id="UP000067434">
    <property type="component" value="Chromosome"/>
</dbReference>
<evidence type="ECO:0000313" key="12">
    <source>
        <dbReference type="EMBL" id="AKG38706.1"/>
    </source>
</evidence>
<name>A0A0F7CL32_9CREN</name>
<dbReference type="InterPro" id="IPR017170">
    <property type="entry name" value="Lhr-like"/>
</dbReference>
<dbReference type="InterPro" id="IPR013701">
    <property type="entry name" value="Lhr-like_DEAD/DEAH_assoc"/>
</dbReference>
<dbReference type="GO" id="GO:0005524">
    <property type="term" value="F:ATP binding"/>
    <property type="evidence" value="ECO:0007669"/>
    <property type="project" value="UniProtKB-KW"/>
</dbReference>
<dbReference type="PANTHER" id="PTHR47962:SF5">
    <property type="entry name" value="ATP-DEPENDENT HELICASE LHR-RELATED"/>
    <property type="match status" value="1"/>
</dbReference>
<dbReference type="GO" id="GO:0140097">
    <property type="term" value="F:catalytic activity, acting on DNA"/>
    <property type="evidence" value="ECO:0007669"/>
    <property type="project" value="UniProtKB-ARBA"/>
</dbReference>
<evidence type="ECO:0000256" key="3">
    <source>
        <dbReference type="ARBA" id="ARBA00022801"/>
    </source>
</evidence>
<keyword evidence="8" id="KW-0413">Isomerase</keyword>
<evidence type="ECO:0000256" key="4">
    <source>
        <dbReference type="ARBA" id="ARBA00022806"/>
    </source>
</evidence>
<evidence type="ECO:0000256" key="6">
    <source>
        <dbReference type="ARBA" id="ARBA00023125"/>
    </source>
</evidence>
<evidence type="ECO:0000256" key="9">
    <source>
        <dbReference type="ARBA" id="ARBA00093467"/>
    </source>
</evidence>
<dbReference type="RefSeq" id="WP_052884158.1">
    <property type="nucleotide sequence ID" value="NZ_CP009961.1"/>
</dbReference>
<protein>
    <recommendedName>
        <fullName evidence="14">DEAD/DEAH box helicase</fullName>
    </recommendedName>
</protein>
<dbReference type="PIRSF" id="PIRSF037307">
    <property type="entry name" value="Lhr-like_helic_prd"/>
    <property type="match status" value="1"/>
</dbReference>
<dbReference type="InterPro" id="IPR027417">
    <property type="entry name" value="P-loop_NTPase"/>
</dbReference>
<dbReference type="Pfam" id="PF00271">
    <property type="entry name" value="Helicase_C"/>
    <property type="match status" value="1"/>
</dbReference>
<keyword evidence="3" id="KW-0378">Hydrolase</keyword>
<dbReference type="InterPro" id="IPR001650">
    <property type="entry name" value="Helicase_C-like"/>
</dbReference>
<dbReference type="GO" id="GO:0003677">
    <property type="term" value="F:DNA binding"/>
    <property type="evidence" value="ECO:0007669"/>
    <property type="project" value="UniProtKB-KW"/>
</dbReference>
<dbReference type="SMART" id="SM00487">
    <property type="entry name" value="DEXDc"/>
    <property type="match status" value="1"/>
</dbReference>
<dbReference type="PANTHER" id="PTHR47962">
    <property type="entry name" value="ATP-DEPENDENT HELICASE LHR-RELATED-RELATED"/>
    <property type="match status" value="1"/>
</dbReference>
<keyword evidence="4" id="KW-0347">Helicase</keyword>
<evidence type="ECO:0000259" key="11">
    <source>
        <dbReference type="PROSITE" id="PS51194"/>
    </source>
</evidence>
<dbReference type="OrthoDB" id="372104at2157"/>
<dbReference type="GeneID" id="25401493"/>
<dbReference type="PATRIC" id="fig|1550241.5.peg.982"/>
<dbReference type="SMART" id="SM00490">
    <property type="entry name" value="HELICc"/>
    <property type="match status" value="1"/>
</dbReference>
<evidence type="ECO:0008006" key="14">
    <source>
        <dbReference type="Google" id="ProtNLM"/>
    </source>
</evidence>
<evidence type="ECO:0000259" key="10">
    <source>
        <dbReference type="PROSITE" id="PS51192"/>
    </source>
</evidence>
<keyword evidence="2" id="KW-0227">DNA damage</keyword>
<dbReference type="GO" id="GO:0004386">
    <property type="term" value="F:helicase activity"/>
    <property type="evidence" value="ECO:0007669"/>
    <property type="project" value="UniProtKB-KW"/>
</dbReference>
<dbReference type="InterPro" id="IPR011545">
    <property type="entry name" value="DEAD/DEAH_box_helicase_dom"/>
</dbReference>
<evidence type="ECO:0000256" key="8">
    <source>
        <dbReference type="ARBA" id="ARBA00023235"/>
    </source>
</evidence>
<dbReference type="GO" id="GO:0016887">
    <property type="term" value="F:ATP hydrolysis activity"/>
    <property type="evidence" value="ECO:0007669"/>
    <property type="project" value="TreeGrafter"/>
</dbReference>
<proteinExistence type="inferred from homology"/>
<feature type="domain" description="Helicase ATP-binding" evidence="10">
    <location>
        <begin position="36"/>
        <end position="212"/>
    </location>
</feature>
<dbReference type="PROSITE" id="PS51194">
    <property type="entry name" value="HELICASE_CTER"/>
    <property type="match status" value="1"/>
</dbReference>
<organism evidence="12 13">
    <name type="scientific">Infirmifilum uzonense</name>
    <dbReference type="NCBI Taxonomy" id="1550241"/>
    <lineage>
        <taxon>Archaea</taxon>
        <taxon>Thermoproteota</taxon>
        <taxon>Thermoprotei</taxon>
        <taxon>Thermofilales</taxon>
        <taxon>Thermofilaceae</taxon>
        <taxon>Infirmifilum</taxon>
    </lineage>
</organism>
<reference evidence="12 13" key="1">
    <citation type="journal article" date="2015" name="Stand. Genomic Sci.">
        <title>Complete genome sequence of and proposal of Thermofilum uzonense sp. nov. a novel hyperthermophilic crenarchaeon and emended description of the genus Thermofilum.</title>
        <authorList>
            <person name="Toshchakov S.V."/>
            <person name="Korzhenkov A.A."/>
            <person name="Samarov N.I."/>
            <person name="Mazunin I.O."/>
            <person name="Mozhey O.I."/>
            <person name="Shmyr I.S."/>
            <person name="Derbikova K.S."/>
            <person name="Taranov E.A."/>
            <person name="Dominova I.N."/>
            <person name="Bonch-Osmolovskaya E.A."/>
            <person name="Patrushev M.V."/>
            <person name="Podosokorskaya O.A."/>
            <person name="Kublanov I.V."/>
        </authorList>
    </citation>
    <scope>NUCLEOTIDE SEQUENCE [LARGE SCALE GENOMIC DNA]</scope>
    <source>
        <strain evidence="12 13">1807-2</strain>
    </source>
</reference>
<accession>A0A0F7CL32</accession>
<keyword evidence="13" id="KW-1185">Reference proteome</keyword>
<dbReference type="AlphaFoldDB" id="A0A0F7CL32"/>
<keyword evidence="7" id="KW-0234">DNA repair</keyword>